<organism evidence="9 10">
    <name type="scientific">Paradesertivirga mongoliensis</name>
    <dbReference type="NCBI Taxonomy" id="2100740"/>
    <lineage>
        <taxon>Bacteria</taxon>
        <taxon>Pseudomonadati</taxon>
        <taxon>Bacteroidota</taxon>
        <taxon>Sphingobacteriia</taxon>
        <taxon>Sphingobacteriales</taxon>
        <taxon>Sphingobacteriaceae</taxon>
        <taxon>Paradesertivirga</taxon>
    </lineage>
</organism>
<sequence length="228" mass="25672">MDNIELESLLLGDEPVDFLLEVLLRSVIMFCFILIALRTSGKRGIKQLSIFELVIIIGLGSAAGDPMFYKDVGIVPALIVFIVVVGLYRTVTWASGKFLPFEQLIEGKPLYLIRNGKFSIEDFDKEDLSQDEFFAELRINHVEHLGQVRNAIIETSGSISLLFFDDKEVQPGLPLYPDLYHKKSIEIHKPGLHACAHCGNVEDISKPKTCTVCKHNEWVLAITTLRRT</sequence>
<comment type="caution">
    <text evidence="9">The sequence shown here is derived from an EMBL/GenBank/DDBJ whole genome shotgun (WGS) entry which is preliminary data.</text>
</comment>
<keyword evidence="3" id="KW-1003">Cell membrane</keyword>
<accession>A0ABW4ZN96</accession>
<keyword evidence="4 7" id="KW-0812">Transmembrane</keyword>
<dbReference type="Pfam" id="PF04239">
    <property type="entry name" value="DUF421"/>
    <property type="match status" value="1"/>
</dbReference>
<feature type="transmembrane region" description="Helical" evidence="7">
    <location>
        <begin position="74"/>
        <end position="91"/>
    </location>
</feature>
<evidence type="ECO:0000259" key="8">
    <source>
        <dbReference type="PROSITE" id="PS50042"/>
    </source>
</evidence>
<dbReference type="RefSeq" id="WP_255900587.1">
    <property type="nucleotide sequence ID" value="NZ_JAFMZO010000002.1"/>
</dbReference>
<keyword evidence="10" id="KW-1185">Reference proteome</keyword>
<evidence type="ECO:0000256" key="2">
    <source>
        <dbReference type="ARBA" id="ARBA00006448"/>
    </source>
</evidence>
<proteinExistence type="inferred from homology"/>
<dbReference type="Proteomes" id="UP001597387">
    <property type="component" value="Unassembled WGS sequence"/>
</dbReference>
<dbReference type="Gene3D" id="3.30.240.20">
    <property type="entry name" value="bsu07140 like domains"/>
    <property type="match status" value="1"/>
</dbReference>
<dbReference type="InterPro" id="IPR007353">
    <property type="entry name" value="DUF421"/>
</dbReference>
<evidence type="ECO:0000256" key="1">
    <source>
        <dbReference type="ARBA" id="ARBA00004651"/>
    </source>
</evidence>
<evidence type="ECO:0000313" key="9">
    <source>
        <dbReference type="EMBL" id="MFD2163618.1"/>
    </source>
</evidence>
<dbReference type="PANTHER" id="PTHR34582">
    <property type="entry name" value="UPF0702 TRANSMEMBRANE PROTEIN YCAP"/>
    <property type="match status" value="1"/>
</dbReference>
<dbReference type="PANTHER" id="PTHR34582:SF6">
    <property type="entry name" value="UPF0702 TRANSMEMBRANE PROTEIN YCAP"/>
    <property type="match status" value="1"/>
</dbReference>
<dbReference type="InterPro" id="IPR023090">
    <property type="entry name" value="UPF0702_alpha/beta_dom_sf"/>
</dbReference>
<feature type="domain" description="Cyclic nucleotide-binding" evidence="8">
    <location>
        <begin position="107"/>
        <end position="170"/>
    </location>
</feature>
<evidence type="ECO:0000256" key="5">
    <source>
        <dbReference type="ARBA" id="ARBA00022989"/>
    </source>
</evidence>
<name>A0ABW4ZN96_9SPHI</name>
<evidence type="ECO:0000256" key="3">
    <source>
        <dbReference type="ARBA" id="ARBA00022475"/>
    </source>
</evidence>
<evidence type="ECO:0000313" key="10">
    <source>
        <dbReference type="Proteomes" id="UP001597387"/>
    </source>
</evidence>
<dbReference type="EMBL" id="JBHUHZ010000002">
    <property type="protein sequence ID" value="MFD2163618.1"/>
    <property type="molecule type" value="Genomic_DNA"/>
</dbReference>
<evidence type="ECO:0000256" key="7">
    <source>
        <dbReference type="SAM" id="Phobius"/>
    </source>
</evidence>
<comment type="subcellular location">
    <subcellularLocation>
        <location evidence="1">Cell membrane</location>
        <topology evidence="1">Multi-pass membrane protein</topology>
    </subcellularLocation>
</comment>
<keyword evidence="6 7" id="KW-0472">Membrane</keyword>
<reference evidence="10" key="1">
    <citation type="journal article" date="2019" name="Int. J. Syst. Evol. Microbiol.">
        <title>The Global Catalogue of Microorganisms (GCM) 10K type strain sequencing project: providing services to taxonomists for standard genome sequencing and annotation.</title>
        <authorList>
            <consortium name="The Broad Institute Genomics Platform"/>
            <consortium name="The Broad Institute Genome Sequencing Center for Infectious Disease"/>
            <person name="Wu L."/>
            <person name="Ma J."/>
        </authorList>
    </citation>
    <scope>NUCLEOTIDE SEQUENCE [LARGE SCALE GENOMIC DNA]</scope>
    <source>
        <strain evidence="10">KCTC 42217</strain>
    </source>
</reference>
<protein>
    <submittedName>
        <fullName evidence="9">DUF421 domain-containing protein</fullName>
    </submittedName>
</protein>
<dbReference type="InterPro" id="IPR000595">
    <property type="entry name" value="cNMP-bd_dom"/>
</dbReference>
<feature type="transmembrane region" description="Helical" evidence="7">
    <location>
        <begin position="49"/>
        <end position="68"/>
    </location>
</feature>
<feature type="transmembrane region" description="Helical" evidence="7">
    <location>
        <begin position="18"/>
        <end position="37"/>
    </location>
</feature>
<evidence type="ECO:0000256" key="4">
    <source>
        <dbReference type="ARBA" id="ARBA00022692"/>
    </source>
</evidence>
<dbReference type="PROSITE" id="PS50042">
    <property type="entry name" value="CNMP_BINDING_3"/>
    <property type="match status" value="1"/>
</dbReference>
<comment type="similarity">
    <text evidence="2">Belongs to the UPF0702 family.</text>
</comment>
<evidence type="ECO:0000256" key="6">
    <source>
        <dbReference type="ARBA" id="ARBA00023136"/>
    </source>
</evidence>
<keyword evidence="5 7" id="KW-1133">Transmembrane helix</keyword>
<gene>
    <name evidence="9" type="ORF">ACFSJU_14505</name>
</gene>